<keyword evidence="2" id="KW-1185">Reference proteome</keyword>
<dbReference type="RefSeq" id="WP_013335906.1">
    <property type="nucleotide sequence ID" value="NC_014537.1"/>
</dbReference>
<dbReference type="KEGG" id="vdi:Vdis_0789"/>
<dbReference type="STRING" id="572478.Vdis_0789"/>
<dbReference type="eggNOG" id="arCOG05401">
    <property type="taxonomic scope" value="Archaea"/>
</dbReference>
<reference evidence="2" key="2">
    <citation type="journal article" date="2010" name="Stand. Genomic Sci.">
        <title>Complete genome sequence of Vulcanisaeta distributa type strain (IC-017T).</title>
        <authorList>
            <person name="Mavromatis K."/>
            <person name="Sikorski J."/>
            <person name="Pabst E."/>
            <person name="Teshima H."/>
            <person name="Lapidus A."/>
            <person name="Lucas S."/>
            <person name="Nolan M."/>
            <person name="Glavina Del Rio T."/>
            <person name="Cheng J."/>
            <person name="Bruce D."/>
            <person name="Goodwin L."/>
            <person name="Pitluck S."/>
            <person name="Liolios K."/>
            <person name="Ivanova N."/>
            <person name="Mikhailova N."/>
            <person name="Pati A."/>
            <person name="Chen A."/>
            <person name="Palaniappan K."/>
            <person name="Land M."/>
            <person name="Hauser L."/>
            <person name="Chang Y."/>
            <person name="Jeffries C."/>
            <person name="Rohde M."/>
            <person name="Spring S."/>
            <person name="Goker M."/>
            <person name="Wirth R."/>
            <person name="Woyke T."/>
            <person name="Bristow J."/>
            <person name="Eisen J."/>
            <person name="Markowitz V."/>
            <person name="Hugenholtz P."/>
            <person name="Klenk H."/>
            <person name="Kyrpides N."/>
        </authorList>
    </citation>
    <scope>NUCLEOTIDE SEQUENCE [LARGE SCALE GENOMIC DNA]</scope>
    <source>
        <strain evidence="2">DSM 14429 / JCM 11212 / NBRC 100878 / IC-017</strain>
    </source>
</reference>
<dbReference type="EMBL" id="CP002100">
    <property type="protein sequence ID" value="ADN50181.1"/>
    <property type="molecule type" value="Genomic_DNA"/>
</dbReference>
<dbReference type="HOGENOM" id="CLU_130233_0_0_2"/>
<organism evidence="1 2">
    <name type="scientific">Vulcanisaeta distributa (strain DSM 14429 / JCM 11212 / NBRC 100878 / IC-017)</name>
    <dbReference type="NCBI Taxonomy" id="572478"/>
    <lineage>
        <taxon>Archaea</taxon>
        <taxon>Thermoproteota</taxon>
        <taxon>Thermoprotei</taxon>
        <taxon>Thermoproteales</taxon>
        <taxon>Thermoproteaceae</taxon>
        <taxon>Vulcanisaeta</taxon>
    </lineage>
</organism>
<dbReference type="OrthoDB" id="56816at2157"/>
<proteinExistence type="predicted"/>
<protein>
    <submittedName>
        <fullName evidence="1">Uncharacterized protein</fullName>
    </submittedName>
</protein>
<name>E1QNT5_VULDI</name>
<dbReference type="Proteomes" id="UP000006681">
    <property type="component" value="Chromosome"/>
</dbReference>
<evidence type="ECO:0000313" key="1">
    <source>
        <dbReference type="EMBL" id="ADN50181.1"/>
    </source>
</evidence>
<gene>
    <name evidence="1" type="ordered locus">Vdis_0789</name>
</gene>
<reference evidence="1 2" key="1">
    <citation type="journal article" date="2010" name="Stand. Genomic Sci.">
        <title>Complete genome sequence of Vulcanisaeta distributa type strain (IC-017).</title>
        <authorList>
            <person name="Mavromatis K."/>
            <person name="Sikorski J."/>
            <person name="Pabst E."/>
            <person name="Teshima H."/>
            <person name="Lapidus A."/>
            <person name="Lucas S."/>
            <person name="Nolan M."/>
            <person name="Glavina Del Rio T."/>
            <person name="Cheng J.F."/>
            <person name="Bruce D."/>
            <person name="Goodwin L."/>
            <person name="Pitluck S."/>
            <person name="Liolios K."/>
            <person name="Ivanova N."/>
            <person name="Mikhailova N."/>
            <person name="Pati A."/>
            <person name="Chen A."/>
            <person name="Palaniappan K."/>
            <person name="Land M."/>
            <person name="Hauser L."/>
            <person name="Chang Y.J."/>
            <person name="Jeffries C.D."/>
            <person name="Rohde M."/>
            <person name="Spring S."/>
            <person name="Goker M."/>
            <person name="Wirth R."/>
            <person name="Woyke T."/>
            <person name="Bristow J."/>
            <person name="Eisen J.A."/>
            <person name="Markowitz V."/>
            <person name="Hugenholtz P."/>
            <person name="Klenk H.P."/>
            <person name="Kyrpides N.C."/>
        </authorList>
    </citation>
    <scope>NUCLEOTIDE SEQUENCE [LARGE SCALE GENOMIC DNA]</scope>
    <source>
        <strain evidence="2">DSM 14429 / JCM 11212 / NBRC 100878 / IC-017</strain>
    </source>
</reference>
<dbReference type="GeneID" id="9751717"/>
<accession>E1QNT5</accession>
<evidence type="ECO:0000313" key="2">
    <source>
        <dbReference type="Proteomes" id="UP000006681"/>
    </source>
</evidence>
<dbReference type="AlphaFoldDB" id="E1QNT5"/>
<sequence>MSSSSSGSEESGEKKTVTIRGLNTDIYDRVSRLARETGTTIGEIVNEALRRYITTLENISKAIDNMIRAGDVVVISGVSSLTVTRADLETLDKPVVFKDMDELIFADDVNNDIIKSKVARIVNVNTVYVPKSVSTLLIASKSELVKKIVPR</sequence>